<evidence type="ECO:0000313" key="1">
    <source>
        <dbReference type="EMBL" id="KAI5402587.1"/>
    </source>
</evidence>
<accession>A0A9D4WJD0</accession>
<sequence>MWERNRILNIIDIGQEYYMVSFTSEEYQYAALMDGLWMIYDHYFVVDINDLKETRHLVVRILDLWSVVNSTGIEQLEMVVMDTKDSDFQWKVCDHLKNFVFLSGTTVKLIELDSILPKKFFFKEFSKILQGDCKVDKLEDIIGVVHEINNYLLKSGGKKIVVSLRLRDLCEATNQPLMGYGVDEETNEVEVEDVTEIPDIVDIEENSREGVAGKTSDDMHKSMLENQSKPQSPKVVASEVNPQLSSISKMQNAKVVSIEKNVDLSAHSMFACGENELDFNSDVAPIKVNSLVSRDVDLDSDIVGATQYSGTKPPKKL</sequence>
<keyword evidence="2" id="KW-1185">Reference proteome</keyword>
<protein>
    <recommendedName>
        <fullName evidence="3">DUF4283 domain-containing protein</fullName>
    </recommendedName>
</protein>
<evidence type="ECO:0008006" key="3">
    <source>
        <dbReference type="Google" id="ProtNLM"/>
    </source>
</evidence>
<dbReference type="Proteomes" id="UP001058974">
    <property type="component" value="Chromosome 5"/>
</dbReference>
<dbReference type="Gramene" id="Psat05G0025800-T1">
    <property type="protein sequence ID" value="KAI5402587.1"/>
    <property type="gene ID" value="KIW84_050258"/>
</dbReference>
<dbReference type="AlphaFoldDB" id="A0A9D4WJD0"/>
<comment type="caution">
    <text evidence="1">The sequence shown here is derived from an EMBL/GenBank/DDBJ whole genome shotgun (WGS) entry which is preliminary data.</text>
</comment>
<evidence type="ECO:0000313" key="2">
    <source>
        <dbReference type="Proteomes" id="UP001058974"/>
    </source>
</evidence>
<gene>
    <name evidence="1" type="ORF">KIW84_050258</name>
</gene>
<dbReference type="EMBL" id="JAMSHJ010000005">
    <property type="protein sequence ID" value="KAI5402587.1"/>
    <property type="molecule type" value="Genomic_DNA"/>
</dbReference>
<organism evidence="1 2">
    <name type="scientific">Pisum sativum</name>
    <name type="common">Garden pea</name>
    <name type="synonym">Lathyrus oleraceus</name>
    <dbReference type="NCBI Taxonomy" id="3888"/>
    <lineage>
        <taxon>Eukaryota</taxon>
        <taxon>Viridiplantae</taxon>
        <taxon>Streptophyta</taxon>
        <taxon>Embryophyta</taxon>
        <taxon>Tracheophyta</taxon>
        <taxon>Spermatophyta</taxon>
        <taxon>Magnoliopsida</taxon>
        <taxon>eudicotyledons</taxon>
        <taxon>Gunneridae</taxon>
        <taxon>Pentapetalae</taxon>
        <taxon>rosids</taxon>
        <taxon>fabids</taxon>
        <taxon>Fabales</taxon>
        <taxon>Fabaceae</taxon>
        <taxon>Papilionoideae</taxon>
        <taxon>50 kb inversion clade</taxon>
        <taxon>NPAAA clade</taxon>
        <taxon>Hologalegina</taxon>
        <taxon>IRL clade</taxon>
        <taxon>Fabeae</taxon>
        <taxon>Lathyrus</taxon>
    </lineage>
</organism>
<proteinExistence type="predicted"/>
<reference evidence="1 2" key="1">
    <citation type="journal article" date="2022" name="Nat. Genet.">
        <title>Improved pea reference genome and pan-genome highlight genomic features and evolutionary characteristics.</title>
        <authorList>
            <person name="Yang T."/>
            <person name="Liu R."/>
            <person name="Luo Y."/>
            <person name="Hu S."/>
            <person name="Wang D."/>
            <person name="Wang C."/>
            <person name="Pandey M.K."/>
            <person name="Ge S."/>
            <person name="Xu Q."/>
            <person name="Li N."/>
            <person name="Li G."/>
            <person name="Huang Y."/>
            <person name="Saxena R.K."/>
            <person name="Ji Y."/>
            <person name="Li M."/>
            <person name="Yan X."/>
            <person name="He Y."/>
            <person name="Liu Y."/>
            <person name="Wang X."/>
            <person name="Xiang C."/>
            <person name="Varshney R.K."/>
            <person name="Ding H."/>
            <person name="Gao S."/>
            <person name="Zong X."/>
        </authorList>
    </citation>
    <scope>NUCLEOTIDE SEQUENCE [LARGE SCALE GENOMIC DNA]</scope>
    <source>
        <strain evidence="1 2">cv. Zhongwan 6</strain>
    </source>
</reference>
<name>A0A9D4WJD0_PEA</name>